<feature type="modified residue" description="4-aspartylphosphate" evidence="2">
    <location>
        <position position="59"/>
    </location>
</feature>
<evidence type="ECO:0000256" key="1">
    <source>
        <dbReference type="ARBA" id="ARBA00022553"/>
    </source>
</evidence>
<protein>
    <submittedName>
        <fullName evidence="4">Response regulator receiver protein</fullName>
    </submittedName>
</protein>
<sequence>MKSSSRLTIDCLIVDDEPGIAWVMEHILRSQGYTVVSVQTGDEALNAVKEQDFRLIFMDAKLPDIEGLVLARKLRSIKLEMPIIMVSGYYYSDDPAIIQAIESNLILKFIAKPFTNSHIIAALEGLPNFR</sequence>
<dbReference type="HOGENOM" id="CLU_000445_69_12_6"/>
<dbReference type="EMBL" id="CP000510">
    <property type="protein sequence ID" value="ABM03531.1"/>
    <property type="molecule type" value="Genomic_DNA"/>
</dbReference>
<dbReference type="Pfam" id="PF00072">
    <property type="entry name" value="Response_reg"/>
    <property type="match status" value="1"/>
</dbReference>
<evidence type="ECO:0000313" key="5">
    <source>
        <dbReference type="Proteomes" id="UP000000639"/>
    </source>
</evidence>
<evidence type="ECO:0000313" key="4">
    <source>
        <dbReference type="EMBL" id="ABM03531.1"/>
    </source>
</evidence>
<dbReference type="GO" id="GO:0000160">
    <property type="term" value="P:phosphorelay signal transduction system"/>
    <property type="evidence" value="ECO:0007669"/>
    <property type="project" value="InterPro"/>
</dbReference>
<dbReference type="SMART" id="SM00448">
    <property type="entry name" value="REC"/>
    <property type="match status" value="1"/>
</dbReference>
<dbReference type="AlphaFoldDB" id="A1SVL6"/>
<name>A1SVL6_PSYIN</name>
<dbReference type="Proteomes" id="UP000000639">
    <property type="component" value="Chromosome"/>
</dbReference>
<keyword evidence="5" id="KW-1185">Reference proteome</keyword>
<dbReference type="InterPro" id="IPR050595">
    <property type="entry name" value="Bact_response_regulator"/>
</dbReference>
<evidence type="ECO:0000259" key="3">
    <source>
        <dbReference type="PROSITE" id="PS50110"/>
    </source>
</evidence>
<dbReference type="STRING" id="357804.Ping_1747"/>
<dbReference type="InterPro" id="IPR001789">
    <property type="entry name" value="Sig_transdc_resp-reg_receiver"/>
</dbReference>
<proteinExistence type="predicted"/>
<dbReference type="OrthoDB" id="5696993at2"/>
<feature type="domain" description="Response regulatory" evidence="3">
    <location>
        <begin position="10"/>
        <end position="127"/>
    </location>
</feature>
<evidence type="ECO:0000256" key="2">
    <source>
        <dbReference type="PROSITE-ProRule" id="PRU00169"/>
    </source>
</evidence>
<dbReference type="PROSITE" id="PS50110">
    <property type="entry name" value="RESPONSE_REGULATORY"/>
    <property type="match status" value="1"/>
</dbReference>
<organism evidence="4 5">
    <name type="scientific">Psychromonas ingrahamii (strain DSM 17664 / CCUG 51855 / 37)</name>
    <dbReference type="NCBI Taxonomy" id="357804"/>
    <lineage>
        <taxon>Bacteria</taxon>
        <taxon>Pseudomonadati</taxon>
        <taxon>Pseudomonadota</taxon>
        <taxon>Gammaproteobacteria</taxon>
        <taxon>Alteromonadales</taxon>
        <taxon>Psychromonadaceae</taxon>
        <taxon>Psychromonas</taxon>
    </lineage>
</organism>
<dbReference type="KEGG" id="pin:Ping_1747"/>
<dbReference type="PANTHER" id="PTHR44591:SF3">
    <property type="entry name" value="RESPONSE REGULATORY DOMAIN-CONTAINING PROTEIN"/>
    <property type="match status" value="1"/>
</dbReference>
<gene>
    <name evidence="4" type="ordered locus">Ping_1747</name>
</gene>
<dbReference type="CDD" id="cd00156">
    <property type="entry name" value="REC"/>
    <property type="match status" value="1"/>
</dbReference>
<dbReference type="Gene3D" id="3.40.50.2300">
    <property type="match status" value="1"/>
</dbReference>
<dbReference type="InterPro" id="IPR011006">
    <property type="entry name" value="CheY-like_superfamily"/>
</dbReference>
<dbReference type="PANTHER" id="PTHR44591">
    <property type="entry name" value="STRESS RESPONSE REGULATOR PROTEIN 1"/>
    <property type="match status" value="1"/>
</dbReference>
<dbReference type="RefSeq" id="WP_011770091.1">
    <property type="nucleotide sequence ID" value="NC_008709.1"/>
</dbReference>
<reference evidence="4 5" key="1">
    <citation type="submission" date="2007-01" db="EMBL/GenBank/DDBJ databases">
        <title>Complete sequence of Psychromonas ingrahamii 37.</title>
        <authorList>
            <consortium name="US DOE Joint Genome Institute"/>
            <person name="Copeland A."/>
            <person name="Lucas S."/>
            <person name="Lapidus A."/>
            <person name="Barry K."/>
            <person name="Detter J.C."/>
            <person name="Glavina del Rio T."/>
            <person name="Hammon N."/>
            <person name="Israni S."/>
            <person name="Dalin E."/>
            <person name="Tice H."/>
            <person name="Pitluck S."/>
            <person name="Thompson L.S."/>
            <person name="Brettin T."/>
            <person name="Bruce D."/>
            <person name="Han C."/>
            <person name="Tapia R."/>
            <person name="Schmutz J."/>
            <person name="Larimer F."/>
            <person name="Land M."/>
            <person name="Hauser L."/>
            <person name="Kyrpides N."/>
            <person name="Ivanova N."/>
            <person name="Staley J."/>
            <person name="Richardson P."/>
        </authorList>
    </citation>
    <scope>NUCLEOTIDE SEQUENCE [LARGE SCALE GENOMIC DNA]</scope>
    <source>
        <strain evidence="4 5">37</strain>
    </source>
</reference>
<keyword evidence="1 2" id="KW-0597">Phosphoprotein</keyword>
<accession>A1SVL6</accession>
<dbReference type="eggNOG" id="COG0745">
    <property type="taxonomic scope" value="Bacteria"/>
</dbReference>
<dbReference type="SUPFAM" id="SSF52172">
    <property type="entry name" value="CheY-like"/>
    <property type="match status" value="1"/>
</dbReference>